<evidence type="ECO:0000313" key="5">
    <source>
        <dbReference type="Proteomes" id="UP000335636"/>
    </source>
</evidence>
<sequence length="283" mass="32492">MMVREGCRKLYETYYCHYFYQSDSEKHQKVCAACGSRTFKPSTKTINGHGQGKSEIRKTTEEWGVKTEKGNVISLSSYKRGNLQLMLVKRVDKGKDDTPVSHLEPHLDRSSKAEQKSFHDIDDTAHRQQKSDSEQLREECAAGVSSKFDPSTKTISGHGQGKFEIRKKTEEEGMKTEKGISQNSHASGKHMEPSIIIKDSLLCKSKQKQERRTLKSGSSHHIIKHKKRYCSQCLLQKNAKLENELYELEKKYAEVKSVTSELKKENVAWKQELQNMRYDTLLS</sequence>
<organism evidence="4 5">
    <name type="scientific">Marmota monax</name>
    <name type="common">Woodchuck</name>
    <dbReference type="NCBI Taxonomy" id="9995"/>
    <lineage>
        <taxon>Eukaryota</taxon>
        <taxon>Metazoa</taxon>
        <taxon>Chordata</taxon>
        <taxon>Craniata</taxon>
        <taxon>Vertebrata</taxon>
        <taxon>Euteleostomi</taxon>
        <taxon>Mammalia</taxon>
        <taxon>Eutheria</taxon>
        <taxon>Euarchontoglires</taxon>
        <taxon>Glires</taxon>
        <taxon>Rodentia</taxon>
        <taxon>Sciuromorpha</taxon>
        <taxon>Sciuridae</taxon>
        <taxon>Xerinae</taxon>
        <taxon>Marmotini</taxon>
        <taxon>Marmota</taxon>
    </lineage>
</organism>
<dbReference type="AlphaFoldDB" id="A0A5E4D1N7"/>
<proteinExistence type="predicted"/>
<keyword evidence="5" id="KW-1185">Reference proteome</keyword>
<evidence type="ECO:0000256" key="1">
    <source>
        <dbReference type="SAM" id="Coils"/>
    </source>
</evidence>
<reference evidence="4 5" key="1">
    <citation type="submission" date="2019-04" db="EMBL/GenBank/DDBJ databases">
        <authorList>
            <person name="Alioto T."/>
            <person name="Alioto T."/>
        </authorList>
    </citation>
    <scope>NUCLEOTIDE SEQUENCE [LARGE SCALE GENOMIC DNA]</scope>
</reference>
<dbReference type="Proteomes" id="UP000662637">
    <property type="component" value="Unassembled WGS sequence"/>
</dbReference>
<keyword evidence="1" id="KW-0175">Coiled coil</keyword>
<name>A0A5E4D1N7_MARMO</name>
<dbReference type="EMBL" id="CABDUW010002532">
    <property type="protein sequence ID" value="VTJ87172.1"/>
    <property type="molecule type" value="Genomic_DNA"/>
</dbReference>
<dbReference type="Proteomes" id="UP000335636">
    <property type="component" value="Unassembled WGS sequence"/>
</dbReference>
<feature type="compositionally biased region" description="Basic and acidic residues" evidence="2">
    <location>
        <begin position="95"/>
        <end position="140"/>
    </location>
</feature>
<protein>
    <submittedName>
        <fullName evidence="4">Uncharacterized protein</fullName>
    </submittedName>
</protein>
<evidence type="ECO:0000256" key="2">
    <source>
        <dbReference type="SAM" id="MobiDB-lite"/>
    </source>
</evidence>
<gene>
    <name evidence="3" type="ORF">GHT09_017860</name>
    <name evidence="4" type="ORF">MONAX_5E036956</name>
</gene>
<evidence type="ECO:0000313" key="3">
    <source>
        <dbReference type="EMBL" id="KAF7470841.1"/>
    </source>
</evidence>
<feature type="coiled-coil region" evidence="1">
    <location>
        <begin position="231"/>
        <end position="258"/>
    </location>
</feature>
<reference evidence="3" key="2">
    <citation type="submission" date="2020-08" db="EMBL/GenBank/DDBJ databases">
        <authorList>
            <person name="Shumante A."/>
            <person name="Zimin A.V."/>
            <person name="Puiu D."/>
            <person name="Salzberg S.L."/>
        </authorList>
    </citation>
    <scope>NUCLEOTIDE SEQUENCE</scope>
    <source>
        <strain evidence="3">WC2-LM</strain>
        <tissue evidence="3">Liver</tissue>
    </source>
</reference>
<evidence type="ECO:0000313" key="4">
    <source>
        <dbReference type="EMBL" id="VTJ87172.1"/>
    </source>
</evidence>
<dbReference type="EMBL" id="WJEC01006939">
    <property type="protein sequence ID" value="KAF7470841.1"/>
    <property type="molecule type" value="Genomic_DNA"/>
</dbReference>
<feature type="compositionally biased region" description="Basic and acidic residues" evidence="2">
    <location>
        <begin position="161"/>
        <end position="178"/>
    </location>
</feature>
<feature type="region of interest" description="Disordered" evidence="2">
    <location>
        <begin position="95"/>
        <end position="190"/>
    </location>
</feature>
<accession>A0A5E4D1N7</accession>
<feature type="compositionally biased region" description="Polar residues" evidence="2">
    <location>
        <begin position="148"/>
        <end position="157"/>
    </location>
</feature>